<comment type="caution">
    <text evidence="1">The sequence shown here is derived from an EMBL/GenBank/DDBJ whole genome shotgun (WGS) entry which is preliminary data.</text>
</comment>
<gene>
    <name evidence="1" type="ORF">BU25DRAFT_409422</name>
</gene>
<name>A0ACB6S4F1_9PLEO</name>
<sequence length="82" mass="9057">MRCKPQAVSQTLGGCPELRLNDFASPMWQTPLLLTLCSKARIQAGRRQVRPGELVAGYLHNDVAADMLRIRSKVFCVETGGK</sequence>
<keyword evidence="2" id="KW-1185">Reference proteome</keyword>
<dbReference type="EMBL" id="MU006711">
    <property type="protein sequence ID" value="KAF2628924.1"/>
    <property type="molecule type" value="Genomic_DNA"/>
</dbReference>
<evidence type="ECO:0000313" key="1">
    <source>
        <dbReference type="EMBL" id="KAF2628924.1"/>
    </source>
</evidence>
<dbReference type="Proteomes" id="UP000799754">
    <property type="component" value="Unassembled WGS sequence"/>
</dbReference>
<organism evidence="1 2">
    <name type="scientific">Macroventuria anomochaeta</name>
    <dbReference type="NCBI Taxonomy" id="301207"/>
    <lineage>
        <taxon>Eukaryota</taxon>
        <taxon>Fungi</taxon>
        <taxon>Dikarya</taxon>
        <taxon>Ascomycota</taxon>
        <taxon>Pezizomycotina</taxon>
        <taxon>Dothideomycetes</taxon>
        <taxon>Pleosporomycetidae</taxon>
        <taxon>Pleosporales</taxon>
        <taxon>Pleosporineae</taxon>
        <taxon>Didymellaceae</taxon>
        <taxon>Macroventuria</taxon>
    </lineage>
</organism>
<accession>A0ACB6S4F1</accession>
<reference evidence="1" key="1">
    <citation type="journal article" date="2020" name="Stud. Mycol.">
        <title>101 Dothideomycetes genomes: a test case for predicting lifestyles and emergence of pathogens.</title>
        <authorList>
            <person name="Haridas S."/>
            <person name="Albert R."/>
            <person name="Binder M."/>
            <person name="Bloem J."/>
            <person name="Labutti K."/>
            <person name="Salamov A."/>
            <person name="Andreopoulos B."/>
            <person name="Baker S."/>
            <person name="Barry K."/>
            <person name="Bills G."/>
            <person name="Bluhm B."/>
            <person name="Cannon C."/>
            <person name="Castanera R."/>
            <person name="Culley D."/>
            <person name="Daum C."/>
            <person name="Ezra D."/>
            <person name="Gonzalez J."/>
            <person name="Henrissat B."/>
            <person name="Kuo A."/>
            <person name="Liang C."/>
            <person name="Lipzen A."/>
            <person name="Lutzoni F."/>
            <person name="Magnuson J."/>
            <person name="Mondo S."/>
            <person name="Nolan M."/>
            <person name="Ohm R."/>
            <person name="Pangilinan J."/>
            <person name="Park H.-J."/>
            <person name="Ramirez L."/>
            <person name="Alfaro M."/>
            <person name="Sun H."/>
            <person name="Tritt A."/>
            <person name="Yoshinaga Y."/>
            <person name="Zwiers L.-H."/>
            <person name="Turgeon B."/>
            <person name="Goodwin S."/>
            <person name="Spatafora J."/>
            <person name="Crous P."/>
            <person name="Grigoriev I."/>
        </authorList>
    </citation>
    <scope>NUCLEOTIDE SEQUENCE</scope>
    <source>
        <strain evidence="1">CBS 525.71</strain>
    </source>
</reference>
<evidence type="ECO:0000313" key="2">
    <source>
        <dbReference type="Proteomes" id="UP000799754"/>
    </source>
</evidence>
<protein>
    <submittedName>
        <fullName evidence="1">Uncharacterized protein</fullName>
    </submittedName>
</protein>
<proteinExistence type="predicted"/>